<dbReference type="AlphaFoldDB" id="A0A4S8LJ90"/>
<dbReference type="EMBL" id="ML179380">
    <property type="protein sequence ID" value="THU89134.1"/>
    <property type="molecule type" value="Genomic_DNA"/>
</dbReference>
<proteinExistence type="predicted"/>
<accession>A0A4S8LJ90</accession>
<sequence>MPNASPPSASTDHPTSSAASDDIRMSQSSSPATKPPHQAVPSTKDSPTPHPPPSSASAVDPSLANSKLASLLADALSQVESLKSSLNDARKRSAYFESLSKSLESVKSPSSNAPSEAANFKIAELEKRVYEAEVRRDQEIARRLALVDQWKALSKYLDRVEGASKDARVRMDRIADSGLGSGDGVFVTLHVPAIDDVPHEERTYYYDGSSSKSRKTRPRSDSIDTYPPPPKRSRVDKHGTYQQYAIDPAHFEADRAHLPHHMYIPSAITTISPNSPYATHPPPPPTGNQHHSSRPSPSHTSASQIPSSQHVVHHHQPVSHPQQIQTISSSNSVPAVSQSNHSTHSRSQSHINHSSRTHRLSSPSHNRSRSRSRSGSSLEEMLIQATTGDSPQAQVSASNAYSLKPNNATSRSRSHSNMSARLVEHPSGHPPPLSSQAMFGSHSHSHPQHQHQQFSHPSHLVGSRSSLHSPISHHPPRHPSDSPPISRRERDHSEGRGTLVPDGSLDHIQARSHVHSHQHGPGMDVREIQERDRERETDHRDHLRDREGREYSQHPSQHRQYQHTFAPVQTGAPVRKSRWNASLPSVAQEGEFSSSLISISFFEFFEMSFRLRYLFDFYFYWCLEDLYCCTDAPSFFFLILVWALSKCISFRWLPSFLSETLILRFTNCKFAYLLLSFQKFHMLIKAYISLLLFVCKTTLTAFPFQFSTF</sequence>
<feature type="compositionally biased region" description="Low complexity" evidence="1">
    <location>
        <begin position="294"/>
        <end position="310"/>
    </location>
</feature>
<feature type="compositionally biased region" description="Polar residues" evidence="1">
    <location>
        <begin position="384"/>
        <end position="419"/>
    </location>
</feature>
<feature type="region of interest" description="Disordered" evidence="1">
    <location>
        <begin position="1"/>
        <end position="62"/>
    </location>
</feature>
<feature type="compositionally biased region" description="Basic and acidic residues" evidence="1">
    <location>
        <begin position="486"/>
        <end position="495"/>
    </location>
</feature>
<evidence type="ECO:0000313" key="3">
    <source>
        <dbReference type="Proteomes" id="UP000297245"/>
    </source>
</evidence>
<reference evidence="2 3" key="1">
    <citation type="journal article" date="2019" name="Nat. Ecol. Evol.">
        <title>Megaphylogeny resolves global patterns of mushroom evolution.</title>
        <authorList>
            <person name="Varga T."/>
            <person name="Krizsan K."/>
            <person name="Foldi C."/>
            <person name="Dima B."/>
            <person name="Sanchez-Garcia M."/>
            <person name="Sanchez-Ramirez S."/>
            <person name="Szollosi G.J."/>
            <person name="Szarkandi J.G."/>
            <person name="Papp V."/>
            <person name="Albert L."/>
            <person name="Andreopoulos W."/>
            <person name="Angelini C."/>
            <person name="Antonin V."/>
            <person name="Barry K.W."/>
            <person name="Bougher N.L."/>
            <person name="Buchanan P."/>
            <person name="Buyck B."/>
            <person name="Bense V."/>
            <person name="Catcheside P."/>
            <person name="Chovatia M."/>
            <person name="Cooper J."/>
            <person name="Damon W."/>
            <person name="Desjardin D."/>
            <person name="Finy P."/>
            <person name="Geml J."/>
            <person name="Haridas S."/>
            <person name="Hughes K."/>
            <person name="Justo A."/>
            <person name="Karasinski D."/>
            <person name="Kautmanova I."/>
            <person name="Kiss B."/>
            <person name="Kocsube S."/>
            <person name="Kotiranta H."/>
            <person name="LaButti K.M."/>
            <person name="Lechner B.E."/>
            <person name="Liimatainen K."/>
            <person name="Lipzen A."/>
            <person name="Lukacs Z."/>
            <person name="Mihaltcheva S."/>
            <person name="Morgado L.N."/>
            <person name="Niskanen T."/>
            <person name="Noordeloos M.E."/>
            <person name="Ohm R.A."/>
            <person name="Ortiz-Santana B."/>
            <person name="Ovrebo C."/>
            <person name="Racz N."/>
            <person name="Riley R."/>
            <person name="Savchenko A."/>
            <person name="Shiryaev A."/>
            <person name="Soop K."/>
            <person name="Spirin V."/>
            <person name="Szebenyi C."/>
            <person name="Tomsovsky M."/>
            <person name="Tulloss R.E."/>
            <person name="Uehling J."/>
            <person name="Grigoriev I.V."/>
            <person name="Vagvolgyi C."/>
            <person name="Papp T."/>
            <person name="Martin F.M."/>
            <person name="Miettinen O."/>
            <person name="Hibbett D.S."/>
            <person name="Nagy L.G."/>
        </authorList>
    </citation>
    <scope>NUCLEOTIDE SEQUENCE [LARGE SCALE GENOMIC DNA]</scope>
    <source>
        <strain evidence="2 3">CBS 962.96</strain>
    </source>
</reference>
<evidence type="ECO:0000313" key="2">
    <source>
        <dbReference type="EMBL" id="THU89134.1"/>
    </source>
</evidence>
<name>A0A4S8LJ90_DENBC</name>
<evidence type="ECO:0000256" key="1">
    <source>
        <dbReference type="SAM" id="MobiDB-lite"/>
    </source>
</evidence>
<feature type="region of interest" description="Disordered" evidence="1">
    <location>
        <begin position="269"/>
        <end position="561"/>
    </location>
</feature>
<gene>
    <name evidence="2" type="ORF">K435DRAFT_296495</name>
</gene>
<keyword evidence="3" id="KW-1185">Reference proteome</keyword>
<protein>
    <submittedName>
        <fullName evidence="2">Uncharacterized protein</fullName>
    </submittedName>
</protein>
<feature type="region of interest" description="Disordered" evidence="1">
    <location>
        <begin position="203"/>
        <end position="237"/>
    </location>
</feature>
<feature type="compositionally biased region" description="Low complexity" evidence="1">
    <location>
        <begin position="450"/>
        <end position="472"/>
    </location>
</feature>
<feature type="compositionally biased region" description="Basic and acidic residues" evidence="1">
    <location>
        <begin position="524"/>
        <end position="552"/>
    </location>
</feature>
<organism evidence="2 3">
    <name type="scientific">Dendrothele bispora (strain CBS 962.96)</name>
    <dbReference type="NCBI Taxonomy" id="1314807"/>
    <lineage>
        <taxon>Eukaryota</taxon>
        <taxon>Fungi</taxon>
        <taxon>Dikarya</taxon>
        <taxon>Basidiomycota</taxon>
        <taxon>Agaricomycotina</taxon>
        <taxon>Agaricomycetes</taxon>
        <taxon>Agaricomycetidae</taxon>
        <taxon>Agaricales</taxon>
        <taxon>Agaricales incertae sedis</taxon>
        <taxon>Dendrothele</taxon>
    </lineage>
</organism>
<feature type="compositionally biased region" description="Polar residues" evidence="1">
    <location>
        <begin position="341"/>
        <end position="352"/>
    </location>
</feature>
<dbReference type="Proteomes" id="UP000297245">
    <property type="component" value="Unassembled WGS sequence"/>
</dbReference>
<feature type="compositionally biased region" description="Polar residues" evidence="1">
    <location>
        <begin position="1"/>
        <end position="32"/>
    </location>
</feature>
<feature type="compositionally biased region" description="Low complexity" evidence="1">
    <location>
        <begin position="318"/>
        <end position="340"/>
    </location>
</feature>